<evidence type="ECO:0000313" key="1">
    <source>
        <dbReference type="EMBL" id="MBW8269278.1"/>
    </source>
</evidence>
<dbReference type="Proteomes" id="UP001519924">
    <property type="component" value="Unassembled WGS sequence"/>
</dbReference>
<dbReference type="InterPro" id="IPR008914">
    <property type="entry name" value="PEBP"/>
</dbReference>
<dbReference type="EMBL" id="JAHZUY010000013">
    <property type="protein sequence ID" value="MBW8269278.1"/>
    <property type="molecule type" value="Genomic_DNA"/>
</dbReference>
<dbReference type="Gene3D" id="3.90.280.10">
    <property type="entry name" value="PEBP-like"/>
    <property type="match status" value="1"/>
</dbReference>
<organism evidence="1 2">
    <name type="scientific">Caldovatus aquaticus</name>
    <dbReference type="NCBI Taxonomy" id="2865671"/>
    <lineage>
        <taxon>Bacteria</taxon>
        <taxon>Pseudomonadati</taxon>
        <taxon>Pseudomonadota</taxon>
        <taxon>Alphaproteobacteria</taxon>
        <taxon>Acetobacterales</taxon>
        <taxon>Roseomonadaceae</taxon>
        <taxon>Caldovatus</taxon>
    </lineage>
</organism>
<dbReference type="NCBIfam" id="TIGR00481">
    <property type="entry name" value="YbhB/YbcL family Raf kinase inhibitor-like protein"/>
    <property type="match status" value="1"/>
</dbReference>
<dbReference type="InterPro" id="IPR005247">
    <property type="entry name" value="YbhB_YbcL/LppC-like"/>
</dbReference>
<reference evidence="1 2" key="1">
    <citation type="submission" date="2021-08" db="EMBL/GenBank/DDBJ databases">
        <title>Caldovatus sediminis gen. nov., sp. nov., a moderately thermophilic bacterium isolated from a hot spring.</title>
        <authorList>
            <person name="Hu C.-J."/>
            <person name="Li W.-J."/>
            <person name="Xian W.-D."/>
        </authorList>
    </citation>
    <scope>NUCLEOTIDE SEQUENCE [LARGE SCALE GENOMIC DNA]</scope>
    <source>
        <strain evidence="1 2">SYSU G05006</strain>
    </source>
</reference>
<sequence>MTMTLSSPAFPPGGTIPKAYTCDGHNVSPPLAWSGVPPRAGALLLACEDPDVPRGVFRHWVAFDLPPSFDGLPEGAGAADSGHVFRQAVNDFGHVGYGGPCPPPGDPPHRYVFRLLALDRPLGAAVTARAPTCAEVLALARPHVIATTELVGRYGRSPRR</sequence>
<gene>
    <name evidence="1" type="ORF">K1J50_07225</name>
</gene>
<dbReference type="InterPro" id="IPR036610">
    <property type="entry name" value="PEBP-like_sf"/>
</dbReference>
<evidence type="ECO:0000313" key="2">
    <source>
        <dbReference type="Proteomes" id="UP001519924"/>
    </source>
</evidence>
<dbReference type="Pfam" id="PF01161">
    <property type="entry name" value="PBP"/>
    <property type="match status" value="1"/>
</dbReference>
<dbReference type="SUPFAM" id="SSF49777">
    <property type="entry name" value="PEBP-like"/>
    <property type="match status" value="1"/>
</dbReference>
<protein>
    <submittedName>
        <fullName evidence="1">YbhB/YbcL family Raf kinase inhibitor-like protein</fullName>
    </submittedName>
</protein>
<dbReference type="PANTHER" id="PTHR30289">
    <property type="entry name" value="UNCHARACTERIZED PROTEIN YBCL-RELATED"/>
    <property type="match status" value="1"/>
</dbReference>
<proteinExistence type="predicted"/>
<accession>A0ABS7F1U4</accession>
<comment type="caution">
    <text evidence="1">The sequence shown here is derived from an EMBL/GenBank/DDBJ whole genome shotgun (WGS) entry which is preliminary data.</text>
</comment>
<dbReference type="GO" id="GO:0004860">
    <property type="term" value="F:protein kinase inhibitor activity"/>
    <property type="evidence" value="ECO:0007669"/>
    <property type="project" value="UniProtKB-KW"/>
</dbReference>
<keyword evidence="1" id="KW-0649">Protein kinase inhibitor</keyword>
<name>A0ABS7F1U4_9PROT</name>
<dbReference type="CDD" id="cd00865">
    <property type="entry name" value="PEBP_bact_arch"/>
    <property type="match status" value="1"/>
</dbReference>
<keyword evidence="2" id="KW-1185">Reference proteome</keyword>
<dbReference type="PANTHER" id="PTHR30289:SF1">
    <property type="entry name" value="PEBP (PHOSPHATIDYLETHANOLAMINE-BINDING PROTEIN) FAMILY PROTEIN"/>
    <property type="match status" value="1"/>
</dbReference>